<name>A0A0R2FLW9_9LACO</name>
<dbReference type="Proteomes" id="UP000050865">
    <property type="component" value="Unassembled WGS sequence"/>
</dbReference>
<dbReference type="PATRIC" id="fig|1423730.4.peg.950"/>
<dbReference type="STRING" id="1423730.FC75_GL000900"/>
<organism evidence="1 2">
    <name type="scientific">Lacticaseibacillus camelliae DSM 22697 = JCM 13995</name>
    <dbReference type="NCBI Taxonomy" id="1423730"/>
    <lineage>
        <taxon>Bacteria</taxon>
        <taxon>Bacillati</taxon>
        <taxon>Bacillota</taxon>
        <taxon>Bacilli</taxon>
        <taxon>Lactobacillales</taxon>
        <taxon>Lactobacillaceae</taxon>
        <taxon>Lacticaseibacillus</taxon>
    </lineage>
</organism>
<dbReference type="GO" id="GO:0005829">
    <property type="term" value="C:cytosol"/>
    <property type="evidence" value="ECO:0007669"/>
    <property type="project" value="TreeGrafter"/>
</dbReference>
<protein>
    <submittedName>
        <fullName evidence="1">HAD superfamily hydrolase</fullName>
    </submittedName>
</protein>
<dbReference type="SFLD" id="SFLDS00003">
    <property type="entry name" value="Haloacid_Dehalogenase"/>
    <property type="match status" value="1"/>
</dbReference>
<dbReference type="SUPFAM" id="SSF56784">
    <property type="entry name" value="HAD-like"/>
    <property type="match status" value="1"/>
</dbReference>
<dbReference type="EMBL" id="AYZJ01000017">
    <property type="protein sequence ID" value="KRN25220.1"/>
    <property type="molecule type" value="Genomic_DNA"/>
</dbReference>
<dbReference type="SFLD" id="SFLDG01140">
    <property type="entry name" value="C2.B:_Phosphomannomutase_and_P"/>
    <property type="match status" value="1"/>
</dbReference>
<dbReference type="Gene3D" id="3.30.1240.10">
    <property type="match status" value="1"/>
</dbReference>
<dbReference type="Gene3D" id="3.40.50.1000">
    <property type="entry name" value="HAD superfamily/HAD-like"/>
    <property type="match status" value="1"/>
</dbReference>
<dbReference type="AlphaFoldDB" id="A0A0R2FLW9"/>
<dbReference type="GO" id="GO:0016791">
    <property type="term" value="F:phosphatase activity"/>
    <property type="evidence" value="ECO:0007669"/>
    <property type="project" value="UniProtKB-ARBA"/>
</dbReference>
<sequence length="283" mass="31752">MIVYAALIRRARKELTVVVRLFVTDMDHTFLDHTRHYDRQRFKSILSSLHHRGIRFAIASGNQRERIDEYFTGFSIDGMIAENGPYIISKEKVLEVNLFPDSTAQALVQYLSNIPNLHLVICTPIKAFMLNGDDPGRIKMMHEFCPALETVATLLPYAHHIIKISISCPKSQTQTLLDKIETTFPLQVHATSSRFGNIDLIRPGKDKSHGLRLLSNYFGISLADSCVFGDGRNDLTMMRIAGTSVAVANADPEVLTIASQITEAADDNGVLNYLEQYLKQISQ</sequence>
<dbReference type="Pfam" id="PF08282">
    <property type="entry name" value="Hydrolase_3"/>
    <property type="match status" value="1"/>
</dbReference>
<keyword evidence="1" id="KW-0378">Hydrolase</keyword>
<dbReference type="GO" id="GO:0000287">
    <property type="term" value="F:magnesium ion binding"/>
    <property type="evidence" value="ECO:0007669"/>
    <property type="project" value="TreeGrafter"/>
</dbReference>
<evidence type="ECO:0000313" key="2">
    <source>
        <dbReference type="Proteomes" id="UP000050865"/>
    </source>
</evidence>
<proteinExistence type="predicted"/>
<dbReference type="InterPro" id="IPR023214">
    <property type="entry name" value="HAD_sf"/>
</dbReference>
<dbReference type="InterPro" id="IPR000150">
    <property type="entry name" value="Cof"/>
</dbReference>
<keyword evidence="2" id="KW-1185">Reference proteome</keyword>
<reference evidence="1 2" key="1">
    <citation type="journal article" date="2015" name="Genome Announc.">
        <title>Expanding the biotechnology potential of lactobacilli through comparative genomics of 213 strains and associated genera.</title>
        <authorList>
            <person name="Sun Z."/>
            <person name="Harris H.M."/>
            <person name="McCann A."/>
            <person name="Guo C."/>
            <person name="Argimon S."/>
            <person name="Zhang W."/>
            <person name="Yang X."/>
            <person name="Jeffery I.B."/>
            <person name="Cooney J.C."/>
            <person name="Kagawa T.F."/>
            <person name="Liu W."/>
            <person name="Song Y."/>
            <person name="Salvetti E."/>
            <person name="Wrobel A."/>
            <person name="Rasinkangas P."/>
            <person name="Parkhill J."/>
            <person name="Rea M.C."/>
            <person name="O'Sullivan O."/>
            <person name="Ritari J."/>
            <person name="Douillard F.P."/>
            <person name="Paul Ross R."/>
            <person name="Yang R."/>
            <person name="Briner A.E."/>
            <person name="Felis G.E."/>
            <person name="de Vos W.M."/>
            <person name="Barrangou R."/>
            <person name="Klaenhammer T.R."/>
            <person name="Caufield P.W."/>
            <person name="Cui Y."/>
            <person name="Zhang H."/>
            <person name="O'Toole P.W."/>
        </authorList>
    </citation>
    <scope>NUCLEOTIDE SEQUENCE [LARGE SCALE GENOMIC DNA]</scope>
    <source>
        <strain evidence="1 2">DSM 22697</strain>
    </source>
</reference>
<dbReference type="NCBIfam" id="TIGR00099">
    <property type="entry name" value="Cof-subfamily"/>
    <property type="match status" value="1"/>
</dbReference>
<comment type="caution">
    <text evidence="1">The sequence shown here is derived from an EMBL/GenBank/DDBJ whole genome shotgun (WGS) entry which is preliminary data.</text>
</comment>
<evidence type="ECO:0000313" key="1">
    <source>
        <dbReference type="EMBL" id="KRN25220.1"/>
    </source>
</evidence>
<dbReference type="PANTHER" id="PTHR10000">
    <property type="entry name" value="PHOSPHOSERINE PHOSPHATASE"/>
    <property type="match status" value="1"/>
</dbReference>
<accession>A0A0R2FLW9</accession>
<dbReference type="InterPro" id="IPR036412">
    <property type="entry name" value="HAD-like_sf"/>
</dbReference>
<dbReference type="PANTHER" id="PTHR10000:SF53">
    <property type="entry name" value="5-AMINO-6-(5-PHOSPHO-D-RIBITYLAMINO)URACIL PHOSPHATASE YBJI-RELATED"/>
    <property type="match status" value="1"/>
</dbReference>
<gene>
    <name evidence="1" type="ORF">FC75_GL000900</name>
</gene>